<dbReference type="PANTHER" id="PTHR10887:SF495">
    <property type="entry name" value="HELICASE SENATAXIN ISOFORM X1-RELATED"/>
    <property type="match status" value="1"/>
</dbReference>
<evidence type="ECO:0000313" key="3">
    <source>
        <dbReference type="Proteomes" id="UP001439008"/>
    </source>
</evidence>
<gene>
    <name evidence="2" type="ORF">MHBO_003726</name>
</gene>
<evidence type="ECO:0000313" key="2">
    <source>
        <dbReference type="EMBL" id="MES1922217.1"/>
    </source>
</evidence>
<name>A0ABV2ARB2_9EUKA</name>
<reference evidence="2 3" key="1">
    <citation type="journal article" date="2024" name="BMC Biol.">
        <title>Comparative genomics of Ascetosporea gives new insight into the evolutionary basis for animal parasitism in Rhizaria.</title>
        <authorList>
            <person name="Hiltunen Thoren M."/>
            <person name="Onut-Brannstrom I."/>
            <person name="Alfjorden A."/>
            <person name="Peckova H."/>
            <person name="Swords F."/>
            <person name="Hooper C."/>
            <person name="Holzer A.S."/>
            <person name="Bass D."/>
            <person name="Burki F."/>
        </authorList>
    </citation>
    <scope>NUCLEOTIDE SEQUENCE [LARGE SCALE GENOMIC DNA]</scope>
    <source>
        <strain evidence="2">20-A016</strain>
    </source>
</reference>
<feature type="non-terminal residue" evidence="2">
    <location>
        <position position="220"/>
    </location>
</feature>
<accession>A0ABV2ARB2</accession>
<dbReference type="PANTHER" id="PTHR10887">
    <property type="entry name" value="DNA2/NAM7 HELICASE FAMILY"/>
    <property type="match status" value="1"/>
</dbReference>
<dbReference type="InterPro" id="IPR045055">
    <property type="entry name" value="DNA2/NAM7-like"/>
</dbReference>
<keyword evidence="3" id="KW-1185">Reference proteome</keyword>
<dbReference type="Gene3D" id="3.40.50.300">
    <property type="entry name" value="P-loop containing nucleotide triphosphate hydrolases"/>
    <property type="match status" value="1"/>
</dbReference>
<dbReference type="InterPro" id="IPR027417">
    <property type="entry name" value="P-loop_NTPase"/>
</dbReference>
<protein>
    <recommendedName>
        <fullName evidence="1">DNA2/NAM7 helicase helicase domain-containing protein</fullName>
    </recommendedName>
</protein>
<sequence>MQNKLRQFSAVASIDHISLKNEILCPSLHDSNFSKKNWKNVSKRLRKKFKRELNLSQYKSIKTAMQTNGISILQGPPGTGKTKTVISLINLLHIAAYSKYYESLLNWIKSEHSDNNKKVKQNFGGITSLQNINLNTIITAACSKTVRESDIRRKKPRILVCAPSNSAVDEIVSRLAVQQMFDFEEKLYTPRMIRIGNSAKIRENVHFHLSLKQNVDAFFA</sequence>
<dbReference type="Proteomes" id="UP001439008">
    <property type="component" value="Unassembled WGS sequence"/>
</dbReference>
<dbReference type="EMBL" id="JBDODL010002402">
    <property type="protein sequence ID" value="MES1922217.1"/>
    <property type="molecule type" value="Genomic_DNA"/>
</dbReference>
<dbReference type="InterPro" id="IPR041677">
    <property type="entry name" value="DNA2/NAM7_AAA_11"/>
</dbReference>
<dbReference type="SUPFAM" id="SSF52540">
    <property type="entry name" value="P-loop containing nucleoside triphosphate hydrolases"/>
    <property type="match status" value="1"/>
</dbReference>
<comment type="caution">
    <text evidence="2">The sequence shown here is derived from an EMBL/GenBank/DDBJ whole genome shotgun (WGS) entry which is preliminary data.</text>
</comment>
<proteinExistence type="predicted"/>
<dbReference type="Pfam" id="PF13086">
    <property type="entry name" value="AAA_11"/>
    <property type="match status" value="1"/>
</dbReference>
<evidence type="ECO:0000259" key="1">
    <source>
        <dbReference type="Pfam" id="PF13086"/>
    </source>
</evidence>
<organism evidence="2 3">
    <name type="scientific">Bonamia ostreae</name>
    <dbReference type="NCBI Taxonomy" id="126728"/>
    <lineage>
        <taxon>Eukaryota</taxon>
        <taxon>Sar</taxon>
        <taxon>Rhizaria</taxon>
        <taxon>Endomyxa</taxon>
        <taxon>Ascetosporea</taxon>
        <taxon>Haplosporida</taxon>
        <taxon>Bonamia</taxon>
    </lineage>
</organism>
<feature type="domain" description="DNA2/NAM7 helicase helicase" evidence="1">
    <location>
        <begin position="52"/>
        <end position="208"/>
    </location>
</feature>